<organism evidence="2 3">
    <name type="scientific">Delitschia confertaspora ATCC 74209</name>
    <dbReference type="NCBI Taxonomy" id="1513339"/>
    <lineage>
        <taxon>Eukaryota</taxon>
        <taxon>Fungi</taxon>
        <taxon>Dikarya</taxon>
        <taxon>Ascomycota</taxon>
        <taxon>Pezizomycotina</taxon>
        <taxon>Dothideomycetes</taxon>
        <taxon>Pleosporomycetidae</taxon>
        <taxon>Pleosporales</taxon>
        <taxon>Delitschiaceae</taxon>
        <taxon>Delitschia</taxon>
    </lineage>
</organism>
<keyword evidence="3" id="KW-1185">Reference proteome</keyword>
<sequence length="1071" mass="116185">MATTSEATAPPTLDAAVTAQHVDVFARTDLVPRSVQSDFGTAGADSHNTSEHRLLTQAEASHLLNRMTHDTVDIDFSGDTSFTVEFIQHDGKVKEIVARFESFRSGDGSDESYSDDPDTNADHREDAGTHTYNTKASQSFEADVNGANGQYHTVNTETAHLTYDEVEHGTSGRIGNTKIILKEHPELPSPSKDISQHSPRKPIPFVWAPMLKTAQRAIERESRKKASQPDLRNAAAGKTVRGRGTAETKPQPGDSTTFLTKDAIAAVESVITTPTVPDKNSGTRQPTLKSTLRTPDGSPVRKRGRANSTVKITVSPNRTSRPSIQSSRSLRNSIPPGEGENVQPRSGLRLRTDAPSLPARGSPASGKARIPGFSMHPGRIETAVAEDDASPTRTRGKSDLSTNSPTSRSMIPNRLTLRIPNSVCQHTSNRTSGSNGSPIAPSKASPQTSKIPRITTSIKAHRVQADNPVDLHAVGTSDFGENKEDGRESQDQILRGFHPSSTEMRSEQGNGHSDPPKEAHQPGGGSNLNGDLPELEEAEPGHGWDGSEPEPFSIPLPQNPTSTVPEPVTEVDASLERFPDTDFSGFGSFTDESAIKIDAEEQKEKQFMEESEEEQLTKVYIPTPRVTTSPVSVKECDAVRHDGEGWINGSGEINRDAEEQEREQSTRVSTPLPNATPIPETWPQHDEWNGVRHNSGCWIIGSREEMGSERADSDVTVTDEFKDEVLADPAVISCRRKSDSGNESSTASVDCSTTEKKPIQFLFQGVDCTKIETSPDSGRSFELRATAPVFVPTTQQANSIFTPPSLPADIAQSIYQLYPPMVDPFFTSPTLSPASNQYTFGTFPGLGGRRRKSPKKKAGNRSWKHTPQYSQSTNASPTPFQPSPGLFKQVEESHDRLNAAIDNEQKTRELDAQGTDPAAFAYQFADVAALTATVFGPRQPEQVNMSTEQHFLPRLVHKGAPKFNNGGLSYSQTSPRRGRNPFRQYGGNGLYDGPGSNAYPYNNSAKGVPLSSVPFPAPIEPMARGPRISTVSGGSPKEYVGYAIAAEPCGAIEIEQAMEFGNAKCHNCDPW</sequence>
<reference evidence="2" key="1">
    <citation type="journal article" date="2020" name="Stud. Mycol.">
        <title>101 Dothideomycetes genomes: a test case for predicting lifestyles and emergence of pathogens.</title>
        <authorList>
            <person name="Haridas S."/>
            <person name="Albert R."/>
            <person name="Binder M."/>
            <person name="Bloem J."/>
            <person name="Labutti K."/>
            <person name="Salamov A."/>
            <person name="Andreopoulos B."/>
            <person name="Baker S."/>
            <person name="Barry K."/>
            <person name="Bills G."/>
            <person name="Bluhm B."/>
            <person name="Cannon C."/>
            <person name="Castanera R."/>
            <person name="Culley D."/>
            <person name="Daum C."/>
            <person name="Ezra D."/>
            <person name="Gonzalez J."/>
            <person name="Henrissat B."/>
            <person name="Kuo A."/>
            <person name="Liang C."/>
            <person name="Lipzen A."/>
            <person name="Lutzoni F."/>
            <person name="Magnuson J."/>
            <person name="Mondo S."/>
            <person name="Nolan M."/>
            <person name="Ohm R."/>
            <person name="Pangilinan J."/>
            <person name="Park H.-J."/>
            <person name="Ramirez L."/>
            <person name="Alfaro M."/>
            <person name="Sun H."/>
            <person name="Tritt A."/>
            <person name="Yoshinaga Y."/>
            <person name="Zwiers L.-H."/>
            <person name="Turgeon B."/>
            <person name="Goodwin S."/>
            <person name="Spatafora J."/>
            <person name="Crous P."/>
            <person name="Grigoriev I."/>
        </authorList>
    </citation>
    <scope>NUCLEOTIDE SEQUENCE</scope>
    <source>
        <strain evidence="2">ATCC 74209</strain>
    </source>
</reference>
<feature type="region of interest" description="Disordered" evidence="1">
    <location>
        <begin position="841"/>
        <end position="883"/>
    </location>
</feature>
<feature type="compositionally biased region" description="Polar residues" evidence="1">
    <location>
        <begin position="306"/>
        <end position="332"/>
    </location>
</feature>
<dbReference type="AlphaFoldDB" id="A0A9P4JUU0"/>
<protein>
    <submittedName>
        <fullName evidence="2">Uncharacterized protein</fullName>
    </submittedName>
</protein>
<dbReference type="EMBL" id="ML993854">
    <property type="protein sequence ID" value="KAF2205515.1"/>
    <property type="molecule type" value="Genomic_DNA"/>
</dbReference>
<evidence type="ECO:0000256" key="1">
    <source>
        <dbReference type="SAM" id="MobiDB-lite"/>
    </source>
</evidence>
<proteinExistence type="predicted"/>
<feature type="compositionally biased region" description="Polar residues" evidence="1">
    <location>
        <begin position="444"/>
        <end position="458"/>
    </location>
</feature>
<feature type="region of interest" description="Disordered" evidence="1">
    <location>
        <begin position="104"/>
        <end position="128"/>
    </location>
</feature>
<feature type="region of interest" description="Disordered" evidence="1">
    <location>
        <begin position="642"/>
        <end position="688"/>
    </location>
</feature>
<feature type="region of interest" description="Disordered" evidence="1">
    <location>
        <begin position="270"/>
        <end position="570"/>
    </location>
</feature>
<feature type="compositionally biased region" description="Basic residues" evidence="1">
    <location>
        <begin position="848"/>
        <end position="864"/>
    </location>
</feature>
<dbReference type="Proteomes" id="UP000799536">
    <property type="component" value="Unassembled WGS sequence"/>
</dbReference>
<feature type="compositionally biased region" description="Basic and acidic residues" evidence="1">
    <location>
        <begin position="653"/>
        <end position="665"/>
    </location>
</feature>
<evidence type="ECO:0000313" key="3">
    <source>
        <dbReference type="Proteomes" id="UP000799536"/>
    </source>
</evidence>
<dbReference type="OrthoDB" id="3801600at2759"/>
<name>A0A9P4JUU0_9PLEO</name>
<feature type="region of interest" description="Disordered" evidence="1">
    <location>
        <begin position="216"/>
        <end position="257"/>
    </location>
</feature>
<feature type="compositionally biased region" description="Polar residues" evidence="1">
    <location>
        <begin position="270"/>
        <end position="293"/>
    </location>
</feature>
<feature type="compositionally biased region" description="Basic and acidic residues" evidence="1">
    <location>
        <begin position="480"/>
        <end position="490"/>
    </location>
</feature>
<feature type="compositionally biased region" description="Polar residues" evidence="1">
    <location>
        <begin position="865"/>
        <end position="878"/>
    </location>
</feature>
<feature type="compositionally biased region" description="Acidic residues" evidence="1">
    <location>
        <begin position="108"/>
        <end position="119"/>
    </location>
</feature>
<gene>
    <name evidence="2" type="ORF">GQ43DRAFT_468096</name>
</gene>
<feature type="compositionally biased region" description="Polar residues" evidence="1">
    <location>
        <begin position="499"/>
        <end position="511"/>
    </location>
</feature>
<evidence type="ECO:0000313" key="2">
    <source>
        <dbReference type="EMBL" id="KAF2205515.1"/>
    </source>
</evidence>
<accession>A0A9P4JUU0</accession>
<feature type="compositionally biased region" description="Polar residues" evidence="1">
    <location>
        <begin position="422"/>
        <end position="437"/>
    </location>
</feature>
<feature type="compositionally biased region" description="Polar residues" evidence="1">
    <location>
        <begin position="399"/>
        <end position="410"/>
    </location>
</feature>
<comment type="caution">
    <text evidence="2">The sequence shown here is derived from an EMBL/GenBank/DDBJ whole genome shotgun (WGS) entry which is preliminary data.</text>
</comment>